<feature type="non-terminal residue" evidence="8">
    <location>
        <position position="1"/>
    </location>
</feature>
<dbReference type="PANTHER" id="PTHR30294">
    <property type="entry name" value="MEMBRANE COMPONENT OF ABC TRANSPORTER YHHJ-RELATED"/>
    <property type="match status" value="1"/>
</dbReference>
<organism evidence="8">
    <name type="scientific">Medioppia subpectinata</name>
    <dbReference type="NCBI Taxonomy" id="1979941"/>
    <lineage>
        <taxon>Eukaryota</taxon>
        <taxon>Metazoa</taxon>
        <taxon>Ecdysozoa</taxon>
        <taxon>Arthropoda</taxon>
        <taxon>Chelicerata</taxon>
        <taxon>Arachnida</taxon>
        <taxon>Acari</taxon>
        <taxon>Acariformes</taxon>
        <taxon>Sarcoptiformes</taxon>
        <taxon>Oribatida</taxon>
        <taxon>Brachypylina</taxon>
        <taxon>Oppioidea</taxon>
        <taxon>Oppiidae</taxon>
        <taxon>Medioppia</taxon>
    </lineage>
</organism>
<evidence type="ECO:0000256" key="5">
    <source>
        <dbReference type="ARBA" id="ARBA00023136"/>
    </source>
</evidence>
<keyword evidence="5 6" id="KW-0472">Membrane</keyword>
<dbReference type="EMBL" id="CAJPIZ010010140">
    <property type="protein sequence ID" value="CAG2112322.1"/>
    <property type="molecule type" value="Genomic_DNA"/>
</dbReference>
<keyword evidence="2" id="KW-1003">Cell membrane</keyword>
<protein>
    <recommendedName>
        <fullName evidence="7">ABC-2 type transporter transmembrane domain-containing protein</fullName>
    </recommendedName>
</protein>
<dbReference type="OrthoDB" id="10255969at2759"/>
<dbReference type="EMBL" id="OC864715">
    <property type="protein sequence ID" value="CAD7631892.1"/>
    <property type="molecule type" value="Genomic_DNA"/>
</dbReference>
<keyword evidence="4 6" id="KW-1133">Transmembrane helix</keyword>
<dbReference type="InterPro" id="IPR013525">
    <property type="entry name" value="ABC2_TM"/>
</dbReference>
<dbReference type="Proteomes" id="UP000759131">
    <property type="component" value="Unassembled WGS sequence"/>
</dbReference>
<dbReference type="AlphaFoldDB" id="A0A7R9Q529"/>
<proteinExistence type="predicted"/>
<evidence type="ECO:0000313" key="8">
    <source>
        <dbReference type="EMBL" id="CAD7631892.1"/>
    </source>
</evidence>
<accession>A0A7R9Q529</accession>
<dbReference type="InterPro" id="IPR051449">
    <property type="entry name" value="ABC-2_transporter_component"/>
</dbReference>
<keyword evidence="9" id="KW-1185">Reference proteome</keyword>
<gene>
    <name evidence="8" type="ORF">OSB1V03_LOCUS12301</name>
</gene>
<evidence type="ECO:0000313" key="9">
    <source>
        <dbReference type="Proteomes" id="UP000759131"/>
    </source>
</evidence>
<evidence type="ECO:0000256" key="3">
    <source>
        <dbReference type="ARBA" id="ARBA00022692"/>
    </source>
</evidence>
<evidence type="ECO:0000256" key="6">
    <source>
        <dbReference type="SAM" id="Phobius"/>
    </source>
</evidence>
<name>A0A7R9Q529_9ACAR</name>
<comment type="subcellular location">
    <subcellularLocation>
        <location evidence="1">Cell membrane</location>
        <topology evidence="1">Multi-pass membrane protein</topology>
    </subcellularLocation>
</comment>
<feature type="domain" description="ABC-2 type transporter transmembrane" evidence="7">
    <location>
        <begin position="2"/>
        <end position="99"/>
    </location>
</feature>
<reference evidence="8" key="1">
    <citation type="submission" date="2020-11" db="EMBL/GenBank/DDBJ databases">
        <authorList>
            <person name="Tran Van P."/>
        </authorList>
    </citation>
    <scope>NUCLEOTIDE SEQUENCE</scope>
</reference>
<keyword evidence="3 6" id="KW-0812">Transmembrane</keyword>
<sequence length="173" mass="19539">SFVMITVFMFFKIDCKGSYLLVFLLSILQGICGMCFGLLVSAIAENTRTALIIIVGSLMPYLIISGIVWPLEGMDSWVQWVATPMPQTLPVIALRNVIFKGWGLKQLVSGVTQTPEECLQKVILRKFIRKTVLIDLAMIYVKSYCLISHLKTDSDMNVCPNNGSDWYSRHKRI</sequence>
<dbReference type="PANTHER" id="PTHR30294:SF38">
    <property type="entry name" value="TRANSPORT PERMEASE PROTEIN"/>
    <property type="match status" value="1"/>
</dbReference>
<feature type="transmembrane region" description="Helical" evidence="6">
    <location>
        <begin position="77"/>
        <end position="98"/>
    </location>
</feature>
<evidence type="ECO:0000256" key="4">
    <source>
        <dbReference type="ARBA" id="ARBA00022989"/>
    </source>
</evidence>
<evidence type="ECO:0000256" key="2">
    <source>
        <dbReference type="ARBA" id="ARBA00022475"/>
    </source>
</evidence>
<evidence type="ECO:0000256" key="1">
    <source>
        <dbReference type="ARBA" id="ARBA00004651"/>
    </source>
</evidence>
<dbReference type="Pfam" id="PF01061">
    <property type="entry name" value="ABC2_membrane"/>
    <property type="match status" value="1"/>
</dbReference>
<dbReference type="GO" id="GO:0005886">
    <property type="term" value="C:plasma membrane"/>
    <property type="evidence" value="ECO:0007669"/>
    <property type="project" value="UniProtKB-SubCell"/>
</dbReference>
<feature type="transmembrane region" description="Helical" evidence="6">
    <location>
        <begin position="50"/>
        <end position="71"/>
    </location>
</feature>
<feature type="transmembrane region" description="Helical" evidence="6">
    <location>
        <begin position="20"/>
        <end position="43"/>
    </location>
</feature>
<dbReference type="GO" id="GO:0140359">
    <property type="term" value="F:ABC-type transporter activity"/>
    <property type="evidence" value="ECO:0007669"/>
    <property type="project" value="InterPro"/>
</dbReference>
<evidence type="ECO:0000259" key="7">
    <source>
        <dbReference type="Pfam" id="PF01061"/>
    </source>
</evidence>